<reference evidence="1" key="1">
    <citation type="submission" date="2021-02" db="EMBL/GenBank/DDBJ databases">
        <authorList>
            <person name="Nowell W R."/>
        </authorList>
    </citation>
    <scope>NUCLEOTIDE SEQUENCE</scope>
</reference>
<protein>
    <submittedName>
        <fullName evidence="1">Uncharacterized protein</fullName>
    </submittedName>
</protein>
<gene>
    <name evidence="1" type="ORF">OKA104_LOCUS24894</name>
</gene>
<organism evidence="1 2">
    <name type="scientific">Adineta steineri</name>
    <dbReference type="NCBI Taxonomy" id="433720"/>
    <lineage>
        <taxon>Eukaryota</taxon>
        <taxon>Metazoa</taxon>
        <taxon>Spiralia</taxon>
        <taxon>Gnathifera</taxon>
        <taxon>Rotifera</taxon>
        <taxon>Eurotatoria</taxon>
        <taxon>Bdelloidea</taxon>
        <taxon>Adinetida</taxon>
        <taxon>Adinetidae</taxon>
        <taxon>Adineta</taxon>
    </lineage>
</organism>
<evidence type="ECO:0000313" key="1">
    <source>
        <dbReference type="EMBL" id="CAF3914239.1"/>
    </source>
</evidence>
<proteinExistence type="predicted"/>
<comment type="caution">
    <text evidence="1">The sequence shown here is derived from an EMBL/GenBank/DDBJ whole genome shotgun (WGS) entry which is preliminary data.</text>
</comment>
<feature type="non-terminal residue" evidence="1">
    <location>
        <position position="1"/>
    </location>
</feature>
<dbReference type="AlphaFoldDB" id="A0A819II52"/>
<name>A0A819II52_9BILA</name>
<evidence type="ECO:0000313" key="2">
    <source>
        <dbReference type="Proteomes" id="UP000663881"/>
    </source>
</evidence>
<dbReference type="Proteomes" id="UP000663881">
    <property type="component" value="Unassembled WGS sequence"/>
</dbReference>
<sequence>WDTWGRRRQPERATLKHGSIYDYYDIVEKIGR</sequence>
<dbReference type="EMBL" id="CAJOAY010002039">
    <property type="protein sequence ID" value="CAF3914239.1"/>
    <property type="molecule type" value="Genomic_DNA"/>
</dbReference>
<accession>A0A819II52</accession>